<comment type="caution">
    <text evidence="2">The sequence shown here is derived from an EMBL/GenBank/DDBJ whole genome shotgun (WGS) entry which is preliminary data.</text>
</comment>
<feature type="transmembrane region" description="Helical" evidence="1">
    <location>
        <begin position="102"/>
        <end position="127"/>
    </location>
</feature>
<evidence type="ECO:0000313" key="3">
    <source>
        <dbReference type="Proteomes" id="UP000218896"/>
    </source>
</evidence>
<keyword evidence="1" id="KW-0472">Membrane</keyword>
<proteinExistence type="predicted"/>
<keyword evidence="3" id="KW-1185">Reference proteome</keyword>
<keyword evidence="1" id="KW-1133">Transmembrane helix</keyword>
<dbReference type="AlphaFoldDB" id="A0A2A2F2X6"/>
<reference evidence="2 3" key="1">
    <citation type="submission" date="2017-08" db="EMBL/GenBank/DDBJ databases">
        <title>Halovibrio sewagensis sp. nov., isolated from wastewater of high salinity.</title>
        <authorList>
            <person name="Dong X."/>
            <person name="Zhang G."/>
        </authorList>
    </citation>
    <scope>NUCLEOTIDE SEQUENCE [LARGE SCALE GENOMIC DNA]</scope>
    <source>
        <strain evidence="2 3">YL5-2</strain>
    </source>
</reference>
<sequence length="160" mass="17645">MAQLQESEPEITWQLVLISLGLLALAGLSALYLIPPAYDGLVNDLLRPITSSGRVITVRSFDLALPLLISALLFLLALSVLVLVALPLGLTQRQTSKLFQPFLWLAFIGAISGLLANPVAWGISIYLENTGYHECLDHWQSNRFITTWVFVSQPRLCGEL</sequence>
<protein>
    <submittedName>
        <fullName evidence="2">Uncharacterized protein</fullName>
    </submittedName>
</protein>
<dbReference type="EMBL" id="NSKD01000005">
    <property type="protein sequence ID" value="PAU79796.1"/>
    <property type="molecule type" value="Genomic_DNA"/>
</dbReference>
<evidence type="ECO:0000313" key="2">
    <source>
        <dbReference type="EMBL" id="PAU79796.1"/>
    </source>
</evidence>
<dbReference type="Proteomes" id="UP000218896">
    <property type="component" value="Unassembled WGS sequence"/>
</dbReference>
<feature type="transmembrane region" description="Helical" evidence="1">
    <location>
        <begin position="67"/>
        <end position="90"/>
    </location>
</feature>
<name>A0A2A2F2X6_9GAMM</name>
<keyword evidence="1" id="KW-0812">Transmembrane</keyword>
<feature type="transmembrane region" description="Helical" evidence="1">
    <location>
        <begin position="12"/>
        <end position="34"/>
    </location>
</feature>
<organism evidence="2 3">
    <name type="scientific">Halovibrio salipaludis</name>
    <dbReference type="NCBI Taxonomy" id="2032626"/>
    <lineage>
        <taxon>Bacteria</taxon>
        <taxon>Pseudomonadati</taxon>
        <taxon>Pseudomonadota</taxon>
        <taxon>Gammaproteobacteria</taxon>
        <taxon>Oceanospirillales</taxon>
        <taxon>Halomonadaceae</taxon>
        <taxon>Halovibrio</taxon>
    </lineage>
</organism>
<evidence type="ECO:0000256" key="1">
    <source>
        <dbReference type="SAM" id="Phobius"/>
    </source>
</evidence>
<gene>
    <name evidence="2" type="ORF">CK501_11375</name>
</gene>
<accession>A0A2A2F2X6</accession>